<proteinExistence type="predicted"/>
<protein>
    <submittedName>
        <fullName evidence="2">Uncharacterized protein</fullName>
    </submittedName>
</protein>
<name>A0A8X7TK84_BRACI</name>
<comment type="caution">
    <text evidence="2">The sequence shown here is derived from an EMBL/GenBank/DDBJ whole genome shotgun (WGS) entry which is preliminary data.</text>
</comment>
<keyword evidence="3" id="KW-1185">Reference proteome</keyword>
<keyword evidence="1" id="KW-1133">Transmembrane helix</keyword>
<dbReference type="EMBL" id="JAAMPC010000245">
    <property type="protein sequence ID" value="KAG2243201.1"/>
    <property type="molecule type" value="Genomic_DNA"/>
</dbReference>
<accession>A0A8X7TK84</accession>
<evidence type="ECO:0000256" key="1">
    <source>
        <dbReference type="SAM" id="Phobius"/>
    </source>
</evidence>
<gene>
    <name evidence="2" type="ORF">Bca52824_094954</name>
</gene>
<dbReference type="Proteomes" id="UP000886595">
    <property type="component" value="Unassembled WGS sequence"/>
</dbReference>
<dbReference type="OrthoDB" id="1686573at2759"/>
<keyword evidence="1" id="KW-0812">Transmembrane</keyword>
<evidence type="ECO:0000313" key="3">
    <source>
        <dbReference type="Proteomes" id="UP000886595"/>
    </source>
</evidence>
<feature type="transmembrane region" description="Helical" evidence="1">
    <location>
        <begin position="30"/>
        <end position="51"/>
    </location>
</feature>
<keyword evidence="1" id="KW-0472">Membrane</keyword>
<evidence type="ECO:0000313" key="2">
    <source>
        <dbReference type="EMBL" id="KAG2243201.1"/>
    </source>
</evidence>
<dbReference type="AlphaFoldDB" id="A0A8X7TK84"/>
<sequence>MPEECIEPGATFHPNLLYPMSYMSIRENKTFLYAMIISGAEFFTVIASDLFRNLNDSLELVPLPECGFPK</sequence>
<reference evidence="2 3" key="1">
    <citation type="submission" date="2020-02" db="EMBL/GenBank/DDBJ databases">
        <authorList>
            <person name="Ma Q."/>
            <person name="Huang Y."/>
            <person name="Song X."/>
            <person name="Pei D."/>
        </authorList>
    </citation>
    <scope>NUCLEOTIDE SEQUENCE [LARGE SCALE GENOMIC DNA]</scope>
    <source>
        <strain evidence="2">Sxm20200214</strain>
        <tissue evidence="2">Leaf</tissue>
    </source>
</reference>
<organism evidence="2 3">
    <name type="scientific">Brassica carinata</name>
    <name type="common">Ethiopian mustard</name>
    <name type="synonym">Abyssinian cabbage</name>
    <dbReference type="NCBI Taxonomy" id="52824"/>
    <lineage>
        <taxon>Eukaryota</taxon>
        <taxon>Viridiplantae</taxon>
        <taxon>Streptophyta</taxon>
        <taxon>Embryophyta</taxon>
        <taxon>Tracheophyta</taxon>
        <taxon>Spermatophyta</taxon>
        <taxon>Magnoliopsida</taxon>
        <taxon>eudicotyledons</taxon>
        <taxon>Gunneridae</taxon>
        <taxon>Pentapetalae</taxon>
        <taxon>rosids</taxon>
        <taxon>malvids</taxon>
        <taxon>Brassicales</taxon>
        <taxon>Brassicaceae</taxon>
        <taxon>Brassiceae</taxon>
        <taxon>Brassica</taxon>
    </lineage>
</organism>